<dbReference type="Proteomes" id="UP000317316">
    <property type="component" value="Unassembled WGS sequence"/>
</dbReference>
<reference evidence="1 2" key="1">
    <citation type="submission" date="2019-05" db="EMBL/GenBank/DDBJ databases">
        <title>Psychrobacillus vulpis sp. nov., a new species isolated from feces of a red fox that inhabits in The Tablas de Daimiel Natural Park, Albacete, Spain.</title>
        <authorList>
            <person name="Rodriguez M."/>
            <person name="Reina J.C."/>
            <person name="Bejar V."/>
            <person name="Llamas I."/>
        </authorList>
    </citation>
    <scope>NUCLEOTIDE SEQUENCE [LARGE SCALE GENOMIC DNA]</scope>
    <source>
        <strain evidence="1 2">NEAU-3TGS17</strain>
    </source>
</reference>
<dbReference type="PANTHER" id="PTHR40051:SF1">
    <property type="entry name" value="YOLD-LIKE FAMILY PROTEIN"/>
    <property type="match status" value="1"/>
</dbReference>
<evidence type="ECO:0000313" key="1">
    <source>
        <dbReference type="EMBL" id="TQR14415.1"/>
    </source>
</evidence>
<gene>
    <name evidence="1" type="ORF">FG382_08135</name>
</gene>
<dbReference type="OrthoDB" id="1644322at2"/>
<sequence>MIRDRGMKKWQGMMLPEHVRLLHRRRENLTKVRRPELDEQELESLQEILSRLLKTETEADYKVWDNGVFDTHRGTITKIDAHNRLIYYINPFSTPQEPIKINQIVDITPV</sequence>
<comment type="caution">
    <text evidence="1">The sequence shown here is derived from an EMBL/GenBank/DDBJ whole genome shotgun (WGS) entry which is preliminary data.</text>
</comment>
<dbReference type="Pfam" id="PF08863">
    <property type="entry name" value="YolD"/>
    <property type="match status" value="1"/>
</dbReference>
<proteinExistence type="predicted"/>
<dbReference type="RefSeq" id="WP_142538398.1">
    <property type="nucleotide sequence ID" value="NZ_BMIE01000003.1"/>
</dbReference>
<organism evidence="1 2">
    <name type="scientific">Psychrobacillus lasiicapitis</name>
    <dbReference type="NCBI Taxonomy" id="1636719"/>
    <lineage>
        <taxon>Bacteria</taxon>
        <taxon>Bacillati</taxon>
        <taxon>Bacillota</taxon>
        <taxon>Bacilli</taxon>
        <taxon>Bacillales</taxon>
        <taxon>Bacillaceae</taxon>
        <taxon>Psychrobacillus</taxon>
    </lineage>
</organism>
<name>A0A544TAD3_9BACI</name>
<dbReference type="AlphaFoldDB" id="A0A544TAD3"/>
<keyword evidence="2" id="KW-1185">Reference proteome</keyword>
<evidence type="ECO:0000313" key="2">
    <source>
        <dbReference type="Proteomes" id="UP000317316"/>
    </source>
</evidence>
<dbReference type="EMBL" id="VDGH01000004">
    <property type="protein sequence ID" value="TQR14415.1"/>
    <property type="molecule type" value="Genomic_DNA"/>
</dbReference>
<dbReference type="PANTHER" id="PTHR40051">
    <property type="entry name" value="IG HYPOTHETICAL 15966"/>
    <property type="match status" value="1"/>
</dbReference>
<dbReference type="InterPro" id="IPR014962">
    <property type="entry name" value="YolD"/>
</dbReference>
<accession>A0A544TAD3</accession>
<protein>
    <submittedName>
        <fullName evidence="1">YolD-like family protein</fullName>
    </submittedName>
</protein>